<organism evidence="2">
    <name type="scientific">Chromera velia CCMP2878</name>
    <dbReference type="NCBI Taxonomy" id="1169474"/>
    <lineage>
        <taxon>Eukaryota</taxon>
        <taxon>Sar</taxon>
        <taxon>Alveolata</taxon>
        <taxon>Colpodellida</taxon>
        <taxon>Chromeraceae</taxon>
        <taxon>Chromera</taxon>
    </lineage>
</organism>
<feature type="region of interest" description="Disordered" evidence="1">
    <location>
        <begin position="108"/>
        <end position="130"/>
    </location>
</feature>
<gene>
    <name evidence="2" type="ORF">Cvel_13646</name>
</gene>
<dbReference type="VEuPathDB" id="CryptoDB:Cvel_13646"/>
<protein>
    <recommendedName>
        <fullName evidence="3">Rhodanese domain-containing protein</fullName>
    </recommendedName>
</protein>
<name>A0A0G4IE96_9ALVE</name>
<evidence type="ECO:0000313" key="2">
    <source>
        <dbReference type="EMBL" id="CEM55569.1"/>
    </source>
</evidence>
<feature type="region of interest" description="Disordered" evidence="1">
    <location>
        <begin position="391"/>
        <end position="424"/>
    </location>
</feature>
<accession>A0A0G4IE96</accession>
<feature type="compositionally biased region" description="Basic residues" evidence="1">
    <location>
        <begin position="539"/>
        <end position="548"/>
    </location>
</feature>
<dbReference type="AlphaFoldDB" id="A0A0G4IE96"/>
<evidence type="ECO:0000256" key="1">
    <source>
        <dbReference type="SAM" id="MobiDB-lite"/>
    </source>
</evidence>
<evidence type="ECO:0008006" key="3">
    <source>
        <dbReference type="Google" id="ProtNLM"/>
    </source>
</evidence>
<feature type="region of interest" description="Disordered" evidence="1">
    <location>
        <begin position="287"/>
        <end position="326"/>
    </location>
</feature>
<feature type="region of interest" description="Disordered" evidence="1">
    <location>
        <begin position="520"/>
        <end position="548"/>
    </location>
</feature>
<proteinExistence type="predicted"/>
<sequence length="548" mass="58352">MGNRQSSGSLKSPVSLPARLTKEETGLSCDVSVVPPYFVFNVLVAEDTFMDTTPIVIDCRPIAAHHAYHIRGSHSWNVEEQPIVPGPLLRSSTAKLVILIGSPLPSSSPSLQRANTNKSLQEDGQRGQTRLSPDVQAVMAAMKGSSPKEVWVLEGGLDSEPPSNKRAGGGLEFHTRFAAICTSRIQLPHPPATLCPVDFSAEAAAAAAPVEGERENLTEGELSPPRKICAVVRDADRGFRGATCSTISASLPSHAGGEAFKEKEESGAAAWSSGRVPGRYWAAGSGSSSSLLSSGPLEEGQGQGQGRRRARKLSRPETGFESESREFLRKSSSLLTSRFPTEVIPSGRDGRGFGLFICSSGLMSKERDCLALLDISTVVMLEAPEVATGGREFAALSPKEVPAPGEEDETEEKNDTKDGAHGATTRSVKFMSMPWVSAKASMPFLLPLLSEHERHSQRVLLVDATGEEGEGDGCAAALVASALFVAASSGFSTGSPDLDRAISYLNAIRPGSRQTLERDQVKDDLKAGSRVVSSERQFGRRRPSLRGM</sequence>
<dbReference type="EMBL" id="CDMZ01005889">
    <property type="protein sequence ID" value="CEM55569.1"/>
    <property type="molecule type" value="Genomic_DNA"/>
</dbReference>
<reference evidence="2" key="1">
    <citation type="submission" date="2014-11" db="EMBL/GenBank/DDBJ databases">
        <authorList>
            <person name="Otto D Thomas"/>
            <person name="Naeem Raeece"/>
        </authorList>
    </citation>
    <scope>NUCLEOTIDE SEQUENCE</scope>
</reference>